<evidence type="ECO:0000313" key="3">
    <source>
        <dbReference type="Proteomes" id="UP001218188"/>
    </source>
</evidence>
<organism evidence="2 3">
    <name type="scientific">Mycena alexandri</name>
    <dbReference type="NCBI Taxonomy" id="1745969"/>
    <lineage>
        <taxon>Eukaryota</taxon>
        <taxon>Fungi</taxon>
        <taxon>Dikarya</taxon>
        <taxon>Basidiomycota</taxon>
        <taxon>Agaricomycotina</taxon>
        <taxon>Agaricomycetes</taxon>
        <taxon>Agaricomycetidae</taxon>
        <taxon>Agaricales</taxon>
        <taxon>Marasmiineae</taxon>
        <taxon>Mycenaceae</taxon>
        <taxon>Mycena</taxon>
    </lineage>
</organism>
<proteinExistence type="predicted"/>
<keyword evidence="1" id="KW-0812">Transmembrane</keyword>
<name>A0AAD6X9B6_9AGAR</name>
<accession>A0AAD6X9B6</accession>
<comment type="caution">
    <text evidence="2">The sequence shown here is derived from an EMBL/GenBank/DDBJ whole genome shotgun (WGS) entry which is preliminary data.</text>
</comment>
<gene>
    <name evidence="2" type="ORF">C8F04DRAFT_1086288</name>
</gene>
<evidence type="ECO:0000256" key="1">
    <source>
        <dbReference type="SAM" id="Phobius"/>
    </source>
</evidence>
<dbReference type="Proteomes" id="UP001218188">
    <property type="component" value="Unassembled WGS sequence"/>
</dbReference>
<feature type="transmembrane region" description="Helical" evidence="1">
    <location>
        <begin position="33"/>
        <end position="53"/>
    </location>
</feature>
<reference evidence="2" key="1">
    <citation type="submission" date="2023-03" db="EMBL/GenBank/DDBJ databases">
        <title>Massive genome expansion in bonnet fungi (Mycena s.s.) driven by repeated elements and novel gene families across ecological guilds.</title>
        <authorList>
            <consortium name="Lawrence Berkeley National Laboratory"/>
            <person name="Harder C.B."/>
            <person name="Miyauchi S."/>
            <person name="Viragh M."/>
            <person name="Kuo A."/>
            <person name="Thoen E."/>
            <person name="Andreopoulos B."/>
            <person name="Lu D."/>
            <person name="Skrede I."/>
            <person name="Drula E."/>
            <person name="Henrissat B."/>
            <person name="Morin E."/>
            <person name="Kohler A."/>
            <person name="Barry K."/>
            <person name="LaButti K."/>
            <person name="Morin E."/>
            <person name="Salamov A."/>
            <person name="Lipzen A."/>
            <person name="Mereny Z."/>
            <person name="Hegedus B."/>
            <person name="Baldrian P."/>
            <person name="Stursova M."/>
            <person name="Weitz H."/>
            <person name="Taylor A."/>
            <person name="Grigoriev I.V."/>
            <person name="Nagy L.G."/>
            <person name="Martin F."/>
            <person name="Kauserud H."/>
        </authorList>
    </citation>
    <scope>NUCLEOTIDE SEQUENCE</scope>
    <source>
        <strain evidence="2">CBHHK200</strain>
    </source>
</reference>
<sequence>MGVSRVVARWRRGAYFLFQVLTRCRVAVCSPSISFFMCTPFSSLICSLLHLHIISSHGHSHFGRTPAHTLLPFPYPTLLGLFLAPRSIFH</sequence>
<evidence type="ECO:0000313" key="2">
    <source>
        <dbReference type="EMBL" id="KAJ7039696.1"/>
    </source>
</evidence>
<keyword evidence="3" id="KW-1185">Reference proteome</keyword>
<keyword evidence="1" id="KW-0472">Membrane</keyword>
<dbReference type="EMBL" id="JARJCM010000026">
    <property type="protein sequence ID" value="KAJ7039696.1"/>
    <property type="molecule type" value="Genomic_DNA"/>
</dbReference>
<feature type="transmembrane region" description="Helical" evidence="1">
    <location>
        <begin position="73"/>
        <end position="89"/>
    </location>
</feature>
<keyword evidence="1" id="KW-1133">Transmembrane helix</keyword>
<protein>
    <submittedName>
        <fullName evidence="2">Uncharacterized protein</fullName>
    </submittedName>
</protein>
<dbReference type="AlphaFoldDB" id="A0AAD6X9B6"/>